<reference evidence="2" key="1">
    <citation type="journal article" date="2019" name="Int. J. Syst. Evol. Microbiol.">
        <title>The Global Catalogue of Microorganisms (GCM) 10K type strain sequencing project: providing services to taxonomists for standard genome sequencing and annotation.</title>
        <authorList>
            <consortium name="The Broad Institute Genomics Platform"/>
            <consortium name="The Broad Institute Genome Sequencing Center for Infectious Disease"/>
            <person name="Wu L."/>
            <person name="Ma J."/>
        </authorList>
    </citation>
    <scope>NUCLEOTIDE SEQUENCE [LARGE SCALE GENOMIC DNA]</scope>
    <source>
        <strain evidence="2">JCM 31486</strain>
    </source>
</reference>
<evidence type="ECO:0000313" key="1">
    <source>
        <dbReference type="EMBL" id="MFD1052255.1"/>
    </source>
</evidence>
<dbReference type="EMBL" id="JBHTIS010004264">
    <property type="protein sequence ID" value="MFD1052255.1"/>
    <property type="molecule type" value="Genomic_DNA"/>
</dbReference>
<comment type="caution">
    <text evidence="1">The sequence shown here is derived from an EMBL/GenBank/DDBJ whole genome shotgun (WGS) entry which is preliminary data.</text>
</comment>
<name>A0ABW3MSR6_9PSEU</name>
<proteinExistence type="predicted"/>
<keyword evidence="2" id="KW-1185">Reference proteome</keyword>
<evidence type="ECO:0000313" key="2">
    <source>
        <dbReference type="Proteomes" id="UP001597045"/>
    </source>
</evidence>
<sequence length="63" mass="6822">MWFGTVHDTTSTSSSCHVLPARTARTGRESIPAVADDLSPDFCAALREAFERAGYHADGVLRL</sequence>
<dbReference type="Proteomes" id="UP001597045">
    <property type="component" value="Unassembled WGS sequence"/>
</dbReference>
<feature type="non-terminal residue" evidence="1">
    <location>
        <position position="63"/>
    </location>
</feature>
<gene>
    <name evidence="1" type="ORF">ACFQ1S_45110</name>
</gene>
<organism evidence="1 2">
    <name type="scientific">Kibdelosporangium lantanae</name>
    <dbReference type="NCBI Taxonomy" id="1497396"/>
    <lineage>
        <taxon>Bacteria</taxon>
        <taxon>Bacillati</taxon>
        <taxon>Actinomycetota</taxon>
        <taxon>Actinomycetes</taxon>
        <taxon>Pseudonocardiales</taxon>
        <taxon>Pseudonocardiaceae</taxon>
        <taxon>Kibdelosporangium</taxon>
    </lineage>
</organism>
<accession>A0ABW3MSR6</accession>
<protein>
    <submittedName>
        <fullName evidence="1">Uncharacterized protein</fullName>
    </submittedName>
</protein>